<reference evidence="3" key="2">
    <citation type="submission" date="2019-09" db="UniProtKB">
        <authorList>
            <consortium name="WormBaseParasite"/>
        </authorList>
    </citation>
    <scope>IDENTIFICATION</scope>
</reference>
<gene>
    <name evidence="1" type="ORF">HPBE_LOCUS14267</name>
</gene>
<protein>
    <submittedName>
        <fullName evidence="1 3">Uncharacterized protein</fullName>
    </submittedName>
</protein>
<dbReference type="Proteomes" id="UP000050761">
    <property type="component" value="Unassembled WGS sequence"/>
</dbReference>
<evidence type="ECO:0000313" key="1">
    <source>
        <dbReference type="EMBL" id="VDO99064.1"/>
    </source>
</evidence>
<evidence type="ECO:0000313" key="3">
    <source>
        <dbReference type="WBParaSite" id="HPBE_0001426601-mRNA-1"/>
    </source>
</evidence>
<name>A0A183FZR2_HELPZ</name>
<dbReference type="WBParaSite" id="HPBE_0001426601-mRNA-1">
    <property type="protein sequence ID" value="HPBE_0001426601-mRNA-1"/>
    <property type="gene ID" value="HPBE_0001426601"/>
</dbReference>
<organism evidence="2 3">
    <name type="scientific">Heligmosomoides polygyrus</name>
    <name type="common">Parasitic roundworm</name>
    <dbReference type="NCBI Taxonomy" id="6339"/>
    <lineage>
        <taxon>Eukaryota</taxon>
        <taxon>Metazoa</taxon>
        <taxon>Ecdysozoa</taxon>
        <taxon>Nematoda</taxon>
        <taxon>Chromadorea</taxon>
        <taxon>Rhabditida</taxon>
        <taxon>Rhabditina</taxon>
        <taxon>Rhabditomorpha</taxon>
        <taxon>Strongyloidea</taxon>
        <taxon>Heligmosomidae</taxon>
        <taxon>Heligmosomoides</taxon>
    </lineage>
</organism>
<keyword evidence="2" id="KW-1185">Reference proteome</keyword>
<reference evidence="1 2" key="1">
    <citation type="submission" date="2018-11" db="EMBL/GenBank/DDBJ databases">
        <authorList>
            <consortium name="Pathogen Informatics"/>
        </authorList>
    </citation>
    <scope>NUCLEOTIDE SEQUENCE [LARGE SCALE GENOMIC DNA]</scope>
</reference>
<sequence>MQYVDKWLAGKKVLIQTVLISCKSGRRGAEGEECPDGKGWCGGSDEIRKRPKTTTDLQGLDDFCSFFLDYDFGFDFNFHEDDYFIKAL</sequence>
<dbReference type="EMBL" id="UZAH01028280">
    <property type="protein sequence ID" value="VDO99064.1"/>
    <property type="molecule type" value="Genomic_DNA"/>
</dbReference>
<proteinExistence type="predicted"/>
<dbReference type="AlphaFoldDB" id="A0A183FZR2"/>
<accession>A0A183FZR2</accession>
<evidence type="ECO:0000313" key="2">
    <source>
        <dbReference type="Proteomes" id="UP000050761"/>
    </source>
</evidence>
<accession>A0A3P8AU07</accession>